<proteinExistence type="predicted"/>
<reference evidence="2 3" key="1">
    <citation type="submission" date="2021-03" db="EMBL/GenBank/DDBJ databases">
        <title>Genomic Encyclopedia of Type Strains, Phase IV (KMG-IV): sequencing the most valuable type-strain genomes for metagenomic binning, comparative biology and taxonomic classification.</title>
        <authorList>
            <person name="Goeker M."/>
        </authorList>
    </citation>
    <scope>NUCLEOTIDE SEQUENCE [LARGE SCALE GENOMIC DNA]</scope>
    <source>
        <strain evidence="2 3">DSM 26048</strain>
    </source>
</reference>
<protein>
    <submittedName>
        <fullName evidence="2">CubicO group peptidase (Beta-lactamase class C family)</fullName>
    </submittedName>
</protein>
<dbReference type="SUPFAM" id="SSF56601">
    <property type="entry name" value="beta-lactamase/transpeptidase-like"/>
    <property type="match status" value="1"/>
</dbReference>
<dbReference type="Pfam" id="PF00144">
    <property type="entry name" value="Beta-lactamase"/>
    <property type="match status" value="1"/>
</dbReference>
<dbReference type="PANTHER" id="PTHR43283:SF7">
    <property type="entry name" value="BETA-LACTAMASE-RELATED DOMAIN-CONTAINING PROTEIN"/>
    <property type="match status" value="1"/>
</dbReference>
<dbReference type="InterPro" id="IPR012338">
    <property type="entry name" value="Beta-lactam/transpept-like"/>
</dbReference>
<name>A0ABS4ILW4_9BACL</name>
<dbReference type="InterPro" id="IPR050789">
    <property type="entry name" value="Diverse_Enzym_Activities"/>
</dbReference>
<evidence type="ECO:0000259" key="1">
    <source>
        <dbReference type="Pfam" id="PF00144"/>
    </source>
</evidence>
<dbReference type="RefSeq" id="WP_209968463.1">
    <property type="nucleotide sequence ID" value="NZ_JAGGLB010000001.1"/>
</dbReference>
<dbReference type="EMBL" id="JAGGLB010000001">
    <property type="protein sequence ID" value="MBP1988498.1"/>
    <property type="molecule type" value="Genomic_DNA"/>
</dbReference>
<dbReference type="Gene3D" id="3.40.710.10">
    <property type="entry name" value="DD-peptidase/beta-lactamase superfamily"/>
    <property type="match status" value="1"/>
</dbReference>
<evidence type="ECO:0000313" key="2">
    <source>
        <dbReference type="EMBL" id="MBP1988498.1"/>
    </source>
</evidence>
<organism evidence="2 3">
    <name type="scientific">Paenibacillus eucommiae</name>
    <dbReference type="NCBI Taxonomy" id="1355755"/>
    <lineage>
        <taxon>Bacteria</taxon>
        <taxon>Bacillati</taxon>
        <taxon>Bacillota</taxon>
        <taxon>Bacilli</taxon>
        <taxon>Bacillales</taxon>
        <taxon>Paenibacillaceae</taxon>
        <taxon>Paenibacillus</taxon>
    </lineage>
</organism>
<evidence type="ECO:0000313" key="3">
    <source>
        <dbReference type="Proteomes" id="UP001519287"/>
    </source>
</evidence>
<feature type="domain" description="Beta-lactamase-related" evidence="1">
    <location>
        <begin position="31"/>
        <end position="366"/>
    </location>
</feature>
<accession>A0ABS4ILW4</accession>
<keyword evidence="3" id="KW-1185">Reference proteome</keyword>
<dbReference type="PANTHER" id="PTHR43283">
    <property type="entry name" value="BETA-LACTAMASE-RELATED"/>
    <property type="match status" value="1"/>
</dbReference>
<dbReference type="Proteomes" id="UP001519287">
    <property type="component" value="Unassembled WGS sequence"/>
</dbReference>
<dbReference type="InterPro" id="IPR001466">
    <property type="entry name" value="Beta-lactam-related"/>
</dbReference>
<gene>
    <name evidence="2" type="ORF">J2Z66_000093</name>
</gene>
<comment type="caution">
    <text evidence="2">The sequence shown here is derived from an EMBL/GenBank/DDBJ whole genome shotgun (WGS) entry which is preliminary data.</text>
</comment>
<sequence>MILKLGSPEEVGMSSERIKHLEDLVSSWVDQQVSQAFEFVVARRGVIVSHKAVGYHTPELNLPLVKNTIFPLASLTKPITAAAAMILVEEGALSLNFPVVQYIPQFTGKDKEKVLIHQLMTHTSGLKDEDVYAHSKQKQKSTDIPPAEITQDFDVHSKLFLGYDAPLSNPPGTVMSYCNYGVELLGEIVRIVSGTSLDVFTRQKIFDPLGMNDTHLIVPESMHDRVIRRSEEISGGKWFSSREALQRASAAGGAYSTVSDMVIFGQMLLNRGKYGDVRVLSPLSVIEMTRNQIPGVSSSYGQEHFAEATYGYCWPVNGNKKDSGDLFSKHAYSCGGAGGVIMAIDPVYETVQVIFSITETPNDGNQIWFPSRFLFNNVVLAAIEE</sequence>